<gene>
    <name evidence="3" type="ORF">B0H15DRAFT_785640</name>
</gene>
<feature type="compositionally biased region" description="Basic and acidic residues" evidence="1">
    <location>
        <begin position="589"/>
        <end position="600"/>
    </location>
</feature>
<dbReference type="EMBL" id="JARJCN010000044">
    <property type="protein sequence ID" value="KAJ7082692.1"/>
    <property type="molecule type" value="Genomic_DNA"/>
</dbReference>
<comment type="caution">
    <text evidence="3">The sequence shown here is derived from an EMBL/GenBank/DDBJ whole genome shotgun (WGS) entry which is preliminary data.</text>
</comment>
<feature type="signal peptide" evidence="2">
    <location>
        <begin position="1"/>
        <end position="17"/>
    </location>
</feature>
<evidence type="ECO:0008006" key="5">
    <source>
        <dbReference type="Google" id="ProtNLM"/>
    </source>
</evidence>
<keyword evidence="4" id="KW-1185">Reference proteome</keyword>
<accession>A0AAD6XN33</accession>
<feature type="chain" id="PRO_5042066182" description="Lysine-specific metallo-endopeptidase domain-containing protein" evidence="2">
    <location>
        <begin position="18"/>
        <end position="600"/>
    </location>
</feature>
<dbReference type="AlphaFoldDB" id="A0AAD6XN33"/>
<reference evidence="3" key="1">
    <citation type="submission" date="2023-03" db="EMBL/GenBank/DDBJ databases">
        <title>Massive genome expansion in bonnet fungi (Mycena s.s.) driven by repeated elements and novel gene families across ecological guilds.</title>
        <authorList>
            <consortium name="Lawrence Berkeley National Laboratory"/>
            <person name="Harder C.B."/>
            <person name="Miyauchi S."/>
            <person name="Viragh M."/>
            <person name="Kuo A."/>
            <person name="Thoen E."/>
            <person name="Andreopoulos B."/>
            <person name="Lu D."/>
            <person name="Skrede I."/>
            <person name="Drula E."/>
            <person name="Henrissat B."/>
            <person name="Morin E."/>
            <person name="Kohler A."/>
            <person name="Barry K."/>
            <person name="LaButti K."/>
            <person name="Morin E."/>
            <person name="Salamov A."/>
            <person name="Lipzen A."/>
            <person name="Mereny Z."/>
            <person name="Hegedus B."/>
            <person name="Baldrian P."/>
            <person name="Stursova M."/>
            <person name="Weitz H."/>
            <person name="Taylor A."/>
            <person name="Grigoriev I.V."/>
            <person name="Nagy L.G."/>
            <person name="Martin F."/>
            <person name="Kauserud H."/>
        </authorList>
    </citation>
    <scope>NUCLEOTIDE SEQUENCE</scope>
    <source>
        <strain evidence="3">CBHHK173m</strain>
    </source>
</reference>
<keyword evidence="2" id="KW-0732">Signal</keyword>
<name>A0AAD6XN33_9AGAR</name>
<dbReference type="Proteomes" id="UP001222325">
    <property type="component" value="Unassembled WGS sequence"/>
</dbReference>
<evidence type="ECO:0000313" key="3">
    <source>
        <dbReference type="EMBL" id="KAJ7082692.1"/>
    </source>
</evidence>
<feature type="region of interest" description="Disordered" evidence="1">
    <location>
        <begin position="578"/>
        <end position="600"/>
    </location>
</feature>
<evidence type="ECO:0000256" key="1">
    <source>
        <dbReference type="SAM" id="MobiDB-lite"/>
    </source>
</evidence>
<sequence>MLRSLILLLPLLSRAGATLNFSRLETTPLPLPALVLSPQAPAFDFDLYSALPPANSTSKTLQGLPSGRASGPGAECSASMSATAVTFEDCGDAINVCRCVDATMSAETVVDRLGRVPVGLRRYIGTVVVLRAAEPSAYTLTNGDIHLFGDCAMDTWVHEASHAFDFATATPVSSGAGWTQAIADDTCAPDNYSLTNRVEDFAQMSVMKTYALLYDGYLPPGFRADCMAHQLEFLSTLPLFNASALFGNTCALSDIQMQTGCRIPWPPQPIPSAVLIPGPMDPRMGRSDLNSIAPFMVRGMGFRRGALLSGIVSLSFSVATPHTPRADIPEEFSLPSLALPAQQHDFDSFDLTSALPPAAVASAAPIALPSICAEYMGPDEECTSDMTALNVTYEDCGSGFIICRCADAQMSMDTVLDRFGRVPVGLRRYAGAVFVMSDVEAHAYTLTTGDTHFFGDCAVDSWMTHAYDFAEAEPQSSWPGWAEALAADSCVPDVYSQTNEIEDFAQISVMKIYMLLHSGSLPPGFTADCLSNQLAFVDALPLYNAVTLFGNTCAILDTSPLARCIPVPHRDPYPANQACAQTHQASGDARPDAHVPNRRP</sequence>
<organism evidence="3 4">
    <name type="scientific">Mycena belliarum</name>
    <dbReference type="NCBI Taxonomy" id="1033014"/>
    <lineage>
        <taxon>Eukaryota</taxon>
        <taxon>Fungi</taxon>
        <taxon>Dikarya</taxon>
        <taxon>Basidiomycota</taxon>
        <taxon>Agaricomycotina</taxon>
        <taxon>Agaricomycetes</taxon>
        <taxon>Agaricomycetidae</taxon>
        <taxon>Agaricales</taxon>
        <taxon>Marasmiineae</taxon>
        <taxon>Mycenaceae</taxon>
        <taxon>Mycena</taxon>
    </lineage>
</organism>
<protein>
    <recommendedName>
        <fullName evidence="5">Lysine-specific metallo-endopeptidase domain-containing protein</fullName>
    </recommendedName>
</protein>
<proteinExistence type="predicted"/>
<evidence type="ECO:0000313" key="4">
    <source>
        <dbReference type="Proteomes" id="UP001222325"/>
    </source>
</evidence>
<evidence type="ECO:0000256" key="2">
    <source>
        <dbReference type="SAM" id="SignalP"/>
    </source>
</evidence>